<accession>A0A1I7AH66</accession>
<evidence type="ECO:0000313" key="5">
    <source>
        <dbReference type="EMBL" id="SFT74286.1"/>
    </source>
</evidence>
<dbReference type="PROSITE" id="PS50198">
    <property type="entry name" value="PPIC_PPIASE_2"/>
    <property type="match status" value="1"/>
</dbReference>
<dbReference type="InterPro" id="IPR000297">
    <property type="entry name" value="PPIase_PpiC"/>
</dbReference>
<feature type="signal peptide" evidence="3">
    <location>
        <begin position="1"/>
        <end position="20"/>
    </location>
</feature>
<dbReference type="SUPFAM" id="SSF109998">
    <property type="entry name" value="Triger factor/SurA peptide-binding domain-like"/>
    <property type="match status" value="1"/>
</dbReference>
<gene>
    <name evidence="5" type="ORF">SAMN05216474_2088</name>
</gene>
<keyword evidence="6" id="KW-1185">Reference proteome</keyword>
<dbReference type="EMBL" id="FPAS01000003">
    <property type="protein sequence ID" value="SFT74286.1"/>
    <property type="molecule type" value="Genomic_DNA"/>
</dbReference>
<dbReference type="Gene3D" id="3.10.50.40">
    <property type="match status" value="2"/>
</dbReference>
<evidence type="ECO:0000313" key="6">
    <source>
        <dbReference type="Proteomes" id="UP000236454"/>
    </source>
</evidence>
<keyword evidence="2" id="KW-0413">Isomerase</keyword>
<evidence type="ECO:0000256" key="1">
    <source>
        <dbReference type="ARBA" id="ARBA00022729"/>
    </source>
</evidence>
<dbReference type="PANTHER" id="PTHR47637:SF1">
    <property type="entry name" value="CHAPERONE SURA"/>
    <property type="match status" value="1"/>
</dbReference>
<dbReference type="Pfam" id="PF00639">
    <property type="entry name" value="Rotamase"/>
    <property type="match status" value="2"/>
</dbReference>
<feature type="chain" id="PRO_5014680054" evidence="3">
    <location>
        <begin position="21"/>
        <end position="455"/>
    </location>
</feature>
<feature type="domain" description="PpiC" evidence="4">
    <location>
        <begin position="178"/>
        <end position="278"/>
    </location>
</feature>
<dbReference type="SUPFAM" id="SSF54534">
    <property type="entry name" value="FKBP-like"/>
    <property type="match status" value="2"/>
</dbReference>
<dbReference type="InterPro" id="IPR027304">
    <property type="entry name" value="Trigger_fact/SurA_dom_sf"/>
</dbReference>
<dbReference type="Gene3D" id="1.10.4030.10">
    <property type="entry name" value="Porin chaperone SurA, peptide-binding domain"/>
    <property type="match status" value="1"/>
</dbReference>
<dbReference type="OrthoDB" id="14196at2"/>
<dbReference type="AlphaFoldDB" id="A0A1I7AH66"/>
<dbReference type="GO" id="GO:0003755">
    <property type="term" value="F:peptidyl-prolyl cis-trans isomerase activity"/>
    <property type="evidence" value="ECO:0007669"/>
    <property type="project" value="UniProtKB-KW"/>
</dbReference>
<dbReference type="RefSeq" id="WP_090249157.1">
    <property type="nucleotide sequence ID" value="NZ_FPAS01000003.1"/>
</dbReference>
<name>A0A1I7AH66_9FLAO</name>
<dbReference type="InterPro" id="IPR046357">
    <property type="entry name" value="PPIase_dom_sf"/>
</dbReference>
<keyword evidence="1 3" id="KW-0732">Signal</keyword>
<dbReference type="STRING" id="477690.SAMN05216474_2088"/>
<protein>
    <submittedName>
        <fullName evidence="5">Periplasmic chaperone for outer membrane proteins SurA</fullName>
    </submittedName>
</protein>
<organism evidence="5 6">
    <name type="scientific">Lishizhenia tianjinensis</name>
    <dbReference type="NCBI Taxonomy" id="477690"/>
    <lineage>
        <taxon>Bacteria</taxon>
        <taxon>Pseudomonadati</taxon>
        <taxon>Bacteroidota</taxon>
        <taxon>Flavobacteriia</taxon>
        <taxon>Flavobacteriales</taxon>
        <taxon>Crocinitomicaceae</taxon>
        <taxon>Lishizhenia</taxon>
    </lineage>
</organism>
<dbReference type="Proteomes" id="UP000236454">
    <property type="component" value="Unassembled WGS sequence"/>
</dbReference>
<keyword evidence="2" id="KW-0697">Rotamase</keyword>
<sequence length="455" mass="51896">MRSTFILSSVALFISFFAAAQPTSIGGSGKETVDKIIGQVGDNIILLSEVKNEVLQSEINGEGLGDNAKCAIFEDMMYQKLLLNQAQIDSIIINDEQVNANMENRLRTIETQIGSREKLEEFYGKTYAQIKDEFREMIRERMMAEEMERQITANIVVTPREIEKFYNSIPKDSLPYINQQIALQQIVVYPEITVEDKAETIAELNKWREEIVSGKKRFELIAKIYSEDPGSAQDGGMIKASKGMMVKPFEAAAMSLKPGEISEVFESEYGFHIVQLIERKGDDYTCRHILRIPEVSNESITKAAEVIDECYQRLQAAEITWDEAVKIYSEDKETKQNHGNVTNPYTGDQYWDIQNINQIDPQIFSIIQGLKVGQYTQPGIYVNYQSRKEGVRIVRLADQTKPHVANLEDDYAFIKKAAQANKEQEVINKWVKESVGNAYIKIDPEFKGCNLNYNW</sequence>
<dbReference type="InterPro" id="IPR050280">
    <property type="entry name" value="OMP_Chaperone_SurA"/>
</dbReference>
<evidence type="ECO:0000256" key="2">
    <source>
        <dbReference type="PROSITE-ProRule" id="PRU00278"/>
    </source>
</evidence>
<proteinExistence type="predicted"/>
<evidence type="ECO:0000256" key="3">
    <source>
        <dbReference type="SAM" id="SignalP"/>
    </source>
</evidence>
<evidence type="ECO:0000259" key="4">
    <source>
        <dbReference type="PROSITE" id="PS50198"/>
    </source>
</evidence>
<reference evidence="5 6" key="1">
    <citation type="submission" date="2016-10" db="EMBL/GenBank/DDBJ databases">
        <authorList>
            <person name="de Groot N.N."/>
        </authorList>
    </citation>
    <scope>NUCLEOTIDE SEQUENCE [LARGE SCALE GENOMIC DNA]</scope>
    <source>
        <strain evidence="5 6">CGMCC 1.7005</strain>
    </source>
</reference>
<dbReference type="PANTHER" id="PTHR47637">
    <property type="entry name" value="CHAPERONE SURA"/>
    <property type="match status" value="1"/>
</dbReference>